<evidence type="ECO:0000259" key="34">
    <source>
        <dbReference type="Pfam" id="PF00516"/>
    </source>
</evidence>
<organism evidence="36 37">
    <name type="scientific">Human immunodeficiency virus type 1</name>
    <name type="common">HIV-1</name>
    <dbReference type="NCBI Taxonomy" id="11676"/>
    <lineage>
        <taxon>Viruses</taxon>
        <taxon>Riboviria</taxon>
        <taxon>Pararnavirae</taxon>
        <taxon>Artverviricota</taxon>
        <taxon>Revtraviricetes</taxon>
        <taxon>Ortervirales</taxon>
        <taxon>Retroviridae</taxon>
        <taxon>Orthoretrovirinae</taxon>
        <taxon>Lentivirus</taxon>
        <taxon>Lentivirus humimdef1</taxon>
    </lineage>
</organism>
<evidence type="ECO:0000256" key="30">
    <source>
        <dbReference type="ARBA" id="ARBA00023288"/>
    </source>
</evidence>
<evidence type="ECO:0000256" key="2">
    <source>
        <dbReference type="ARBA" id="ARBA00004433"/>
    </source>
</evidence>
<keyword evidence="31 32" id="KW-1160">Virus entry into host cell</keyword>
<keyword evidence="20 32" id="KW-0261">Viral envelope protein</keyword>
<evidence type="ECO:0000256" key="3">
    <source>
        <dbReference type="ARBA" id="ARBA00004505"/>
    </source>
</evidence>
<accession>Q4U519</accession>
<feature type="transmembrane region" description="Helical" evidence="33">
    <location>
        <begin position="13"/>
        <end position="41"/>
    </location>
</feature>
<evidence type="ECO:0000256" key="17">
    <source>
        <dbReference type="ARBA" id="ARBA00022804"/>
    </source>
</evidence>
<keyword evidence="25 32" id="KW-0472">Membrane</keyword>
<dbReference type="InterPro" id="IPR036377">
    <property type="entry name" value="Gp120_core_sf"/>
</dbReference>
<keyword evidence="15 32" id="KW-0053">Apoptosis</keyword>
<dbReference type="GO" id="GO:0019064">
    <property type="term" value="P:fusion of virus membrane with host plasma membrane"/>
    <property type="evidence" value="ECO:0007669"/>
    <property type="project" value="UniProtKB-UniRule"/>
</dbReference>
<evidence type="ECO:0000256" key="28">
    <source>
        <dbReference type="ARBA" id="ARBA00023180"/>
    </source>
</evidence>
<evidence type="ECO:0000256" key="25">
    <source>
        <dbReference type="ARBA" id="ARBA00023136"/>
    </source>
</evidence>
<keyword evidence="16 32" id="KW-0732">Signal</keyword>
<evidence type="ECO:0000256" key="31">
    <source>
        <dbReference type="ARBA" id="ARBA00023296"/>
    </source>
</evidence>
<keyword evidence="17 32" id="KW-1161">Viral attachment to host cell</keyword>
<keyword evidence="9 32" id="KW-1032">Host cell membrane</keyword>
<feature type="chain" id="PRO_5023249667" description="Transmembrane protein gp41" evidence="32">
    <location>
        <begin position="509"/>
        <end position="861"/>
    </location>
</feature>
<dbReference type="HAMAP" id="MF_04083">
    <property type="entry name" value="HIV_ENV"/>
    <property type="match status" value="1"/>
</dbReference>
<keyword evidence="29 32" id="KW-0899">Viral immunoevasion</keyword>
<evidence type="ECO:0000256" key="15">
    <source>
        <dbReference type="ARBA" id="ARBA00022703"/>
    </source>
</evidence>
<dbReference type="GO" id="GO:1903908">
    <property type="term" value="P:positive regulation of plasma membrane raft polarization"/>
    <property type="evidence" value="ECO:0007669"/>
    <property type="project" value="UniProtKB-UniRule"/>
</dbReference>
<evidence type="ECO:0000256" key="12">
    <source>
        <dbReference type="ARBA" id="ARBA00022595"/>
    </source>
</evidence>
<dbReference type="FunFam" id="1.10.287.210:FF:000001">
    <property type="entry name" value="Envelope glycoprotein gp160"/>
    <property type="match status" value="1"/>
</dbReference>
<evidence type="ECO:0000256" key="23">
    <source>
        <dbReference type="ARBA" id="ARBA00023046"/>
    </source>
</evidence>
<dbReference type="GO" id="GO:0019082">
    <property type="term" value="P:viral protein processing"/>
    <property type="evidence" value="ECO:0007669"/>
    <property type="project" value="UniProtKB-UniRule"/>
</dbReference>
<comment type="subcellular location">
    <molecule>Transmembrane protein gp41</molecule>
    <subcellularLocation>
        <location evidence="32">Virion membrane</location>
        <topology evidence="32">Single-pass type I membrane protein</topology>
    </subcellularLocation>
    <subcellularLocation>
        <location evidence="32">Host cell membrane</location>
        <topology evidence="32">Single-pass type I membrane protein</topology>
    </subcellularLocation>
    <subcellularLocation>
        <location evidence="32">Host endosome membrane</location>
        <topology evidence="32">Single-pass type I membrane protein</topology>
    </subcellularLocation>
    <text evidence="32">It is probably concentrated at the site of budding and incorporated into the virions possibly by contacts between the cytoplasmic tail of Env and the N-terminus of Gag.</text>
</comment>
<evidence type="ECO:0000256" key="19">
    <source>
        <dbReference type="ARBA" id="ARBA00022870"/>
    </source>
</evidence>
<evidence type="ECO:0000256" key="20">
    <source>
        <dbReference type="ARBA" id="ARBA00022879"/>
    </source>
</evidence>
<evidence type="ECO:0000256" key="9">
    <source>
        <dbReference type="ARBA" id="ARBA00022511"/>
    </source>
</evidence>
<dbReference type="GO" id="GO:0055036">
    <property type="term" value="C:virion membrane"/>
    <property type="evidence" value="ECO:0007669"/>
    <property type="project" value="UniProtKB-SubCell"/>
</dbReference>
<evidence type="ECO:0000256" key="1">
    <source>
        <dbReference type="ARBA" id="ARBA00004402"/>
    </source>
</evidence>
<keyword evidence="14 32" id="KW-0812">Transmembrane</keyword>
<comment type="PTM">
    <text evidence="32">Specific enzymatic cleavages in vivo yield mature proteins. Envelope glycoproteins are synthesized as a inactive precursor that is heavily N-glycosylated and processed likely by host cell furin in the Golgi to yield the mature SU and TM proteins. The cleavage site between SU and TM requires the minimal sequence [KR]-X-[KR]-R. About 2 of the 9 disulfide bonds of gp41 are reduced by P4HB/PDI, following binding to CD4 receptor.</text>
</comment>
<comment type="domain">
    <text evidence="32">The YXXL motif is involved in determining the exact site of viral release at the surface of infected mononuclear cells and promotes endocytosis. YXXL and di-leucine endocytosis motifs interact directly or indirectly with the clathrin adapter complexes, opperate independently, and their activities are not additive.</text>
</comment>
<evidence type="ECO:0000256" key="4">
    <source>
        <dbReference type="ARBA" id="ARBA00004563"/>
    </source>
</evidence>
<keyword evidence="11 32" id="KW-0945">Host-virus interaction</keyword>
<feature type="transmembrane region" description="Helical" evidence="33">
    <location>
        <begin position="509"/>
        <end position="533"/>
    </location>
</feature>
<keyword evidence="28 32" id="KW-0325">Glycoprotein</keyword>
<feature type="chain" id="PRO_5023249666" description="Envelope glycoprotein gp160" evidence="32">
    <location>
        <begin position="32"/>
        <end position="861"/>
    </location>
</feature>
<evidence type="ECO:0000256" key="6">
    <source>
        <dbReference type="ARBA" id="ARBA00004650"/>
    </source>
</evidence>
<keyword evidence="13 32" id="KW-0165">Cleavage on pair of basic residues</keyword>
<feature type="domain" description="Human immunodeficiency virus 1 envelope glycoprotein Gp120" evidence="34">
    <location>
        <begin position="33"/>
        <end position="141"/>
    </location>
</feature>
<comment type="caution">
    <text evidence="32 33">Lacks conserved residue(s) required for the propagation of feature annotation.</text>
</comment>
<feature type="domain" description="Human immunodeficiency virus 1 envelope glycoprotein Gp120" evidence="34">
    <location>
        <begin position="144"/>
        <end position="508"/>
    </location>
</feature>
<feature type="region of interest" description="CD4-binding loop" evidence="32">
    <location>
        <begin position="362"/>
        <end position="372"/>
    </location>
</feature>
<feature type="transmembrane region" description="Helical" evidence="33">
    <location>
        <begin position="676"/>
        <end position="703"/>
    </location>
</feature>
<dbReference type="GO" id="GO:0052031">
    <property type="term" value="P:symbiont-mediated perturbation of host defense response"/>
    <property type="evidence" value="ECO:0007669"/>
    <property type="project" value="UniProtKB-UniRule"/>
</dbReference>
<sequence length="861" mass="97564">MRVMGIPRNCQQWWIWGILGFWMLMICSVWGNLWVTVYYGVPVWKEAKTTLFCASEAKAYEKEVHNVWATHACVPTDPNPQEMVLENVTENFNMWKNDMVDQMHEDIINLWDQSLKPCVKLTPLCVTLECKNANRTVNANNASVINEIQNCSFNATTEIKDKKQKMYALFYRLDIVPLNNNNSQENDTREYRLINCNTSTIAQACPKVSFDPIPIHYCAPAGYAILKCNNKTFNGTGPCNNVSTVQCTHGIKPVVSTQLLLNGSLAEGEIIIRSENLTDNARTIIVHLNESVTIMCTRPNNNTRKSIRIGPGQTFYATGDIIGDIREAHCNISKQNWTKTLQQVGRKLAGYFPNATIMFKNSSGGDLEITTHSFNCGGEFFYCNTSGLFNSTYNTSDLFNDTYNTESNSIITLPCRIKQIINMWQEVGRAMYAPPIAGTITCKSNITGLLLERDGGRESNGSEIFRPGGGDMKNNWRSELYKYKVVEIKPLGVAPTEAKRAVVKREKRAVVGLGAMIFGFLGAAGSTMGAASITLTVQARQLLSGIVQQQSNLLRAIEAQQHMLQLTVWGIKQLQARVLAIERYLKDQQLLGLWGCSGKLICTTAVPWNSSWSNKSRTDIWDNMTWMQWDREISNYTDTIYMLLEVSQNQQEQNEKDLLALDSWKNLWTWFDISNWLWYIKIFIMVVGGLIGLRIIFAVLSLVNRVRQGYSPLSFQTLIPAQREPDRLGRIEEEGGEQDRDRSIRLVNGFLAIVWDDLRNLCLFSYHRLRDFILIAARAVEILGHSSLKGLQRGWEVLKYLGSLVQYWGLELKRRAISLLDTVAIAVAEGTDRIIELAQRFCRAIRNIPTRIRQGIETALL</sequence>
<evidence type="ECO:0000256" key="27">
    <source>
        <dbReference type="ARBA" id="ARBA00023157"/>
    </source>
</evidence>
<comment type="miscellaneous">
    <text evidence="32">HIV-1 lineages are divided in three main groups, M (for Major), O (for Outlier), and N (for New, or Non-M, Non-O). The vast majority of strains found worldwide belong to the group M. Group O seems to be endemic to and largely confined to Cameroon and neighboring countries in West Central Africa, where these viruses represent a small minority of HIV-1 strains. The group N is represented by a limited number of isolates from Cameroonian persons. The group M is further subdivided in 9 clades or subtypes (A to D, F to H, J and K).</text>
</comment>
<dbReference type="GO" id="GO:0016020">
    <property type="term" value="C:membrane"/>
    <property type="evidence" value="ECO:0007669"/>
    <property type="project" value="UniProtKB-UniRule"/>
</dbReference>
<keyword evidence="22 32" id="KW-1133">Transmembrane helix</keyword>
<keyword evidence="21 32" id="KW-1164">Virus endocytosis by host</keyword>
<dbReference type="SUPFAM" id="SSF56502">
    <property type="entry name" value="gp120 core"/>
    <property type="match status" value="2"/>
</dbReference>
<evidence type="ECO:0000259" key="35">
    <source>
        <dbReference type="Pfam" id="PF00517"/>
    </source>
</evidence>
<feature type="disulfide bond" evidence="32">
    <location>
        <begin position="218"/>
        <end position="247"/>
    </location>
</feature>
<dbReference type="FunFam" id="2.170.40.20:FF:000004">
    <property type="entry name" value="Envelope glycoprotein gp160"/>
    <property type="match status" value="1"/>
</dbReference>
<feature type="topological domain" description="Cytoplasmic" evidence="32">
    <location>
        <begin position="704"/>
        <end position="861"/>
    </location>
</feature>
<keyword evidence="27 32" id="KW-1015">Disulfide bond</keyword>
<dbReference type="GO" id="GO:0039654">
    <property type="term" value="P:fusion of virus membrane with host endosome membrane"/>
    <property type="evidence" value="ECO:0007669"/>
    <property type="project" value="UniProtKB-UniRule"/>
</dbReference>
<comment type="function">
    <text evidence="32">Envelope glycoprotein gp160: Oligomerizes in the host endoplasmic reticulum into predominantly trimers. In a second time, gp160 transits in the host Golgi, where glycosylation is completed. The precursor is then proteolytically cleaved in the trans-Golgi and thereby activated by cellular furin or furin-like proteases to produce gp120 and gp41.</text>
</comment>
<feature type="domain" description="Retroviral envelope protein GP41-like" evidence="35">
    <location>
        <begin position="528"/>
        <end position="718"/>
    </location>
</feature>
<evidence type="ECO:0000256" key="22">
    <source>
        <dbReference type="ARBA" id="ARBA00022989"/>
    </source>
</evidence>
<dbReference type="Gene3D" id="1.10.287.210">
    <property type="match status" value="1"/>
</dbReference>
<feature type="region of interest" description="MPER; binding to GalCer" evidence="32">
    <location>
        <begin position="660"/>
        <end position="681"/>
    </location>
</feature>
<comment type="function">
    <text evidence="32">Transmembrane protein gp41: Acts as a class I viral fusion protein. Under the current model, the protein has at least 3 conformational states: pre-fusion native state, pre-hairpin intermediate state, and post-fusion hairpin state. During fusion of viral and target intracellular membranes, the coiled coil regions (heptad repeats) assume a trimer-of-hairpins structure, positioning the fusion peptide in close proximity to the C-terminal region of the ectodomain. The formation of this structure appears to drive apposition and subsequent fusion of viral and target cell membranes. Complete fusion occurs in host cell endosomes and is dynamin-dependent, however some lipid transfer might occur at the plasma membrane. The virus undergoes clathrin-dependent internalization long before endosomal fusion, thus minimizing the surface exposure of conserved viral epitopes during fusion and reducing the efficacy of inhibitors targeting these epitopes. Membranes fusion leads to delivery of the nucleocapsid into the cytoplasm.</text>
</comment>
<reference evidence="36 37" key="1">
    <citation type="submission" date="2005-04" db="EMBL/GenBank/DDBJ databases">
        <title>HIV HLA epitope mapping from Durban, South Africa.</title>
        <authorList>
            <person name="Birditt B.A."/>
            <person name="Rousseau C.M."/>
            <person name="Korber B.T."/>
            <person name="Goulder P."/>
            <person name="Brander C."/>
            <person name="Kiepiela P."/>
            <person name="Walker B.D."/>
            <person name="Mullins J.I."/>
        </authorList>
    </citation>
    <scope>NUCLEOTIDE SEQUENCE [LARGE SCALE GENOMIC DNA]</scope>
    <source>
        <strain evidence="36">04ZASK202B1</strain>
    </source>
</reference>
<feature type="disulfide bond" evidence="32">
    <location>
        <begin position="53"/>
        <end position="73"/>
    </location>
</feature>
<evidence type="ECO:0000256" key="26">
    <source>
        <dbReference type="ARBA" id="ARBA00023139"/>
    </source>
</evidence>
<feature type="coiled-coil region" evidence="32">
    <location>
        <begin position="631"/>
        <end position="665"/>
    </location>
</feature>
<evidence type="ECO:0000256" key="14">
    <source>
        <dbReference type="ARBA" id="ARBA00022692"/>
    </source>
</evidence>
<comment type="subcellular location">
    <subcellularLocation>
        <location evidence="3">Host cell membrane</location>
        <topology evidence="3">Peripheral membrane protein</topology>
    </subcellularLocation>
    <subcellularLocation>
        <location evidence="1">Host cell membrane</location>
        <topology evidence="1">Single-pass type I membrane protein</topology>
    </subcellularLocation>
    <subcellularLocation>
        <location evidence="2">Host endosome membrane</location>
        <topology evidence="2">Peripheral membrane protein</topology>
    </subcellularLocation>
    <subcellularLocation>
        <location evidence="5">Host endosome membrane</location>
        <topology evidence="5">Single-pass type I membrane protein</topology>
    </subcellularLocation>
    <subcellularLocation>
        <location evidence="6">Virion membrane</location>
        <topology evidence="6">Peripheral membrane protein</topology>
    </subcellularLocation>
    <subcellularLocation>
        <location evidence="4">Virion membrane</location>
        <topology evidence="4">Single-pass type I membrane protein</topology>
    </subcellularLocation>
</comment>
<evidence type="ECO:0000313" key="36">
    <source>
        <dbReference type="EMBL" id="AAY32475.1"/>
    </source>
</evidence>
<evidence type="ECO:0000256" key="16">
    <source>
        <dbReference type="ARBA" id="ARBA00022729"/>
    </source>
</evidence>
<dbReference type="Gene3D" id="2.170.40.20">
    <property type="entry name" value="Human immunodeficiency virus 1, Gp160, envelope glycoprotein"/>
    <property type="match status" value="2"/>
</dbReference>
<dbReference type="GO" id="GO:0005198">
    <property type="term" value="F:structural molecule activity"/>
    <property type="evidence" value="ECO:0007669"/>
    <property type="project" value="UniProtKB-UniRule"/>
</dbReference>
<comment type="domain">
    <text evidence="32">The CD4-binding region is targeted by the antibody b12.</text>
</comment>
<keyword evidence="24 32" id="KW-0175">Coiled coil</keyword>
<comment type="domain">
    <text evidence="32">Some of the most genetically diverse regions of the viral genome are present in Env. They are called variable regions 1 through 5 (V1 through V5). Coreceptor usage of gp120 is determined mainly by the primary structure of the third variable region (V3) in the outer domain of gp120. The sequence of V3 determines which coreceptor, CCR5 and/or CXCR4 (corresponding to R5/macrophage, X4/T cell and R5X4/T cell and macrophage tropism), is used to trigger the fusion potential of the Env complex, and hence which cells the virus can infect. Binding to CCR5 involves a region adjacent in addition to V3.</text>
</comment>
<keyword evidence="23 32" id="KW-1039">Host endosome</keyword>
<name>Q4U519_HV1</name>
<protein>
    <recommendedName>
        <fullName evidence="32">Envelope glycoprotein gp160</fullName>
    </recommendedName>
    <alternativeName>
        <fullName evidence="32">Env polyprotein</fullName>
    </alternativeName>
    <component>
        <recommendedName>
            <fullName evidence="32">Surface protein gp120</fullName>
            <shortName evidence="32">SU</shortName>
        </recommendedName>
        <alternativeName>
            <fullName evidence="32">Glycoprotein 120</fullName>
            <shortName evidence="32">gp120</shortName>
        </alternativeName>
    </component>
    <component>
        <recommendedName>
            <fullName evidence="32">Transmembrane protein gp41</fullName>
            <shortName evidence="32">TM</shortName>
        </recommendedName>
        <alternativeName>
            <fullName evidence="32">Glycoprotein 41</fullName>
            <shortName evidence="32">gp41</shortName>
        </alternativeName>
    </component>
</protein>
<comment type="function">
    <text evidence="32">Surface protein gp120: Attaches the virus to the host lymphoid cell by binding to the primary receptor CD4. This interaction induces a structural rearrangement creating a high affinity binding site for a chemokine coreceptor like CXCR4 and/or CCR5. Acts as a ligand for CD209/DC-SIGN and CLEC4M/DC-SIGNR, which are respectively found on dendritic cells (DCs), and on endothelial cells of liver sinusoids and lymph node sinuses. These interactions allow capture of viral particles at mucosal surfaces by these cells and subsequent transmission to permissive cells. HIV subverts the migration properties of dendritic cells to gain access to CD4+ T-cells in lymph nodes. Virus transmission to permissive T-cells occurs either in trans (without DCs infection, through viral capture and transmission), or in cis (following DCs productive infection, through the usual CD4-gp120 interaction), thereby inducing a robust infection. In trans infection, bound virions remain infectious over days and it is proposed that they are not degraded, but protected in non-lysosomal acidic organelles within the DCs close to the cell membrane thus contributing to the viral infectious potential during DCs' migration from the periphery to the lymphoid tissues. On arrival at lymphoid tissues, intact virions recycle back to DCs' cell surface allowing virus transmission to CD4+ T-cells.</text>
</comment>
<evidence type="ECO:0000256" key="21">
    <source>
        <dbReference type="ARBA" id="ARBA00022890"/>
    </source>
</evidence>
<comment type="similarity">
    <text evidence="32">Belongs to the HIV-1 env protein family.</text>
</comment>
<feature type="short sequence motif" description="Di-leucine internalization motif" evidence="32">
    <location>
        <begin position="860"/>
        <end position="861"/>
    </location>
</feature>
<feature type="short sequence motif" description="YXXL motif; contains endocytosis signal" evidence="32">
    <location>
        <begin position="710"/>
        <end position="713"/>
    </location>
</feature>
<evidence type="ECO:0000256" key="7">
    <source>
        <dbReference type="ARBA" id="ARBA00022506"/>
    </source>
</evidence>
<keyword evidence="10 32" id="KW-1165">Clathrin-mediated endocytosis of virus by host</keyword>
<organismHost>
    <name type="scientific">Homo sapiens</name>
    <name type="common">Human</name>
    <dbReference type="NCBI Taxonomy" id="9606"/>
</organismHost>
<proteinExistence type="inferred from homology"/>
<evidence type="ECO:0000256" key="32">
    <source>
        <dbReference type="HAMAP-Rule" id="MF_04083"/>
    </source>
</evidence>
<evidence type="ECO:0000256" key="13">
    <source>
        <dbReference type="ARBA" id="ARBA00022685"/>
    </source>
</evidence>
<gene>
    <name evidence="32 36" type="primary">env</name>
</gene>
<comment type="PTM">
    <text evidence="32">Highly glycosylated by host. The high number of glycan on the protein is reffered to as 'glycan shield' because it contributes to hide protein sequence from adaptive immune system.</text>
</comment>
<keyword evidence="18 32" id="KW-0946">Virion</keyword>
<keyword evidence="19 32" id="KW-1043">Host membrane</keyword>
<evidence type="ECO:0000256" key="11">
    <source>
        <dbReference type="ARBA" id="ARBA00022581"/>
    </source>
</evidence>
<dbReference type="InterPro" id="IPR037527">
    <property type="entry name" value="Gp160"/>
</dbReference>
<dbReference type="EMBL" id="DQ011180">
    <property type="protein sequence ID" value="AAY32475.1"/>
    <property type="molecule type" value="Genomic_RNA"/>
</dbReference>
<evidence type="ECO:0000313" key="37">
    <source>
        <dbReference type="Proteomes" id="UP000137918"/>
    </source>
</evidence>
<dbReference type="Pfam" id="PF00517">
    <property type="entry name" value="GP41"/>
    <property type="match status" value="1"/>
</dbReference>
<comment type="domain">
    <text evidence="32">The membrane proximal external region (MPER) present in gp41 is a tryptophan-rich region recognized by the antibodies 2F5, Z13, and 4E10. MPER seems to play a role in fusion.</text>
</comment>
<feature type="lipid moiety-binding region" description="S-palmitoyl cysteine; by host" evidence="32">
    <location>
        <position position="842"/>
    </location>
</feature>
<evidence type="ECO:0000256" key="33">
    <source>
        <dbReference type="RuleBase" id="RU363095"/>
    </source>
</evidence>
<dbReference type="Proteomes" id="UP000137918">
    <property type="component" value="Genome"/>
</dbReference>
<dbReference type="GO" id="GO:0019062">
    <property type="term" value="P:virion attachment to host cell"/>
    <property type="evidence" value="ECO:0007669"/>
    <property type="project" value="UniProtKB-UniRule"/>
</dbReference>
<keyword evidence="26 32" id="KW-0564">Palmitate</keyword>
<keyword evidence="8 32" id="KW-1170">Fusion of virus membrane with host endosomal membrane</keyword>
<feature type="region of interest" description="Immunosuppression" evidence="32">
    <location>
        <begin position="572"/>
        <end position="590"/>
    </location>
</feature>
<feature type="disulfide bond" evidence="32">
    <location>
        <begin position="228"/>
        <end position="239"/>
    </location>
</feature>
<feature type="region of interest" description="V5" evidence="32">
    <location>
        <begin position="458"/>
        <end position="468"/>
    </location>
</feature>
<feature type="site" description="Cleavage; by host furin" evidence="32">
    <location>
        <begin position="508"/>
        <end position="509"/>
    </location>
</feature>
<feature type="lipid moiety-binding region" description="S-palmitoyl cysteine; by host" evidence="32">
    <location>
        <position position="762"/>
    </location>
</feature>
<comment type="PTM">
    <text evidence="32">Palmitoylation of the transmembrane protein and of Env polyprotein (prior to its proteolytic cleavage) is essential for their association with host cell membrane lipid rafts. Palmitoylation is therefore required for envelope trafficking to classical lipid rafts, but not for viral replication.</text>
</comment>
<feature type="disulfide bond" evidence="32">
    <location>
        <begin position="596"/>
        <end position="602"/>
    </location>
</feature>
<dbReference type="InterPro" id="IPR000328">
    <property type="entry name" value="GP41-like"/>
</dbReference>
<dbReference type="CDD" id="cd09909">
    <property type="entry name" value="HIV-1-like_HR1-HR2"/>
    <property type="match status" value="1"/>
</dbReference>
<keyword evidence="30 32" id="KW-0449">Lipoprotein</keyword>
<comment type="domain">
    <text evidence="32 33">The 17 amino acids long immunosuppressive region is present in many retroviral envelope proteins. Synthetic peptides derived from this relatively conserved sequence inhibit immune function in vitro and in vivo.</text>
</comment>
<dbReference type="GO" id="GO:0019031">
    <property type="term" value="C:viral envelope"/>
    <property type="evidence" value="ECO:0007669"/>
    <property type="project" value="UniProtKB-KW"/>
</dbReference>
<keyword evidence="12 32" id="KW-1162">Viral penetration into host cytoplasm</keyword>
<dbReference type="GO" id="GO:0075512">
    <property type="term" value="P:clathrin-dependent endocytosis of virus by host cell"/>
    <property type="evidence" value="ECO:0007669"/>
    <property type="project" value="UniProtKB-UniRule"/>
</dbReference>
<dbReference type="GO" id="GO:0044175">
    <property type="term" value="C:host cell endosome membrane"/>
    <property type="evidence" value="ECO:0007669"/>
    <property type="project" value="UniProtKB-SubCell"/>
</dbReference>
<evidence type="ECO:0000256" key="29">
    <source>
        <dbReference type="ARBA" id="ARBA00023280"/>
    </source>
</evidence>
<dbReference type="Pfam" id="PF00516">
    <property type="entry name" value="GP120"/>
    <property type="match status" value="2"/>
</dbReference>
<dbReference type="GO" id="GO:0020002">
    <property type="term" value="C:host cell plasma membrane"/>
    <property type="evidence" value="ECO:0007669"/>
    <property type="project" value="UniProtKB-SubCell"/>
</dbReference>
<dbReference type="FunFam" id="2.170.40.20:FF:000003">
    <property type="entry name" value="Envelope glycoprotein gp160"/>
    <property type="match status" value="1"/>
</dbReference>
<keyword evidence="7 32" id="KW-1168">Fusion of virus membrane with host membrane</keyword>
<comment type="miscellaneous">
    <text evidence="32">Inhibitors targeting HIV-1 viral envelope proteins are used as antiretroviral drugs. Attachment of virions to the cell surface via non-specific interactions and CD4 binding can be blocked by inhibitors that include cyanovirin-N, cyclotriazadisulfonamide analogs, PRO 2000, TNX 355 and PRO 542. In addition, BMS 806 can block CD4-induced conformational changes. Env interactions with the coreceptor molecules can be targeted by CCR5 antagonists including SCH-D, maraviroc (UK 427857) and aplaviroc (GW 873140), and the CXCR4 antagonist AMD 070. Fusion of viral and cellular membranes can be inhibited by peptides such as enfuvirtide and tifuvirtide (T 1249). Resistance to inhibitors associated with mutations in Env are observed. Most of the time, single mutations confer only a modest reduction in drug susceptibility. Combination of several mutations is usually required to develop a high-level drug resistance.</text>
</comment>
<evidence type="ECO:0000256" key="18">
    <source>
        <dbReference type="ARBA" id="ARBA00022844"/>
    </source>
</evidence>
<dbReference type="InterPro" id="IPR000777">
    <property type="entry name" value="HIV1_Gp120"/>
</dbReference>
<dbReference type="SUPFAM" id="SSF58069">
    <property type="entry name" value="Virus ectodomain"/>
    <property type="match status" value="1"/>
</dbReference>
<dbReference type="Gene3D" id="1.20.5.490">
    <property type="entry name" value="Single helix bin"/>
    <property type="match status" value="1"/>
</dbReference>
<comment type="subunit">
    <text evidence="32">The mature envelope protein (Env) consists of a homotrimer of non-covalently associated gp120-gp41 heterodimers. The resulting complex protrudes from the virus surface as a spike. There seems to be as few as 10 spikes on the average virion. Surface protein gp120 interacts with host CD4, CCR5 and CXCR4. Gp120 also interacts with the C-type lectins CD209/DC-SIGN and CLEC4M/DC-SIGNR (collectively referred to as DC-SIGN(R)). Gp120 and gp41 interact with GalCer. Gp120 interacts with host ITGA4/ITGB7 complex; on CD4+ T-cells, this interaction results in rapid activation of integrin ITGAL/LFA-1, which facilitates efficient cell-to-cell spreading of HIV-1. Gp120 interacts with cell-associated heparan sulfate; this interaction increases virus infectivity on permissive cells and may be involved in infection of CD4- cells.</text>
</comment>
<evidence type="ECO:0000256" key="5">
    <source>
        <dbReference type="ARBA" id="ARBA00004578"/>
    </source>
</evidence>
<dbReference type="GO" id="GO:1903911">
    <property type="term" value="P:positive regulation of receptor clustering"/>
    <property type="evidence" value="ECO:0007669"/>
    <property type="project" value="UniProtKB-UniRule"/>
</dbReference>
<evidence type="ECO:0000256" key="24">
    <source>
        <dbReference type="ARBA" id="ARBA00023054"/>
    </source>
</evidence>
<comment type="subcellular location">
    <molecule>Surface protein gp120</molecule>
    <subcellularLocation>
        <location evidence="32">Virion membrane</location>
        <topology evidence="32">Peripheral membrane protein</topology>
    </subcellularLocation>
    <subcellularLocation>
        <location evidence="32">Host cell membrane</location>
        <topology evidence="32">Peripheral membrane protein</topology>
    </subcellularLocation>
    <subcellularLocation>
        <location evidence="32">Host endosome membrane</location>
        <topology evidence="32">Single-pass type I membrane protein</topology>
    </subcellularLocation>
    <text evidence="32">The surface protein is not anchored to the viral envelope, but associates with the extravirion surface through its binding to TM. It is probably concentrated at the site of budding and incorporated into the virions possibly by contacts between the cytoplasmic tail of Env and the N-terminus of Gag.</text>
</comment>
<evidence type="ECO:0000256" key="8">
    <source>
        <dbReference type="ARBA" id="ARBA00022510"/>
    </source>
</evidence>
<evidence type="ECO:0000256" key="10">
    <source>
        <dbReference type="ARBA" id="ARBA00022570"/>
    </source>
</evidence>